<evidence type="ECO:0000313" key="3">
    <source>
        <dbReference type="Proteomes" id="UP001225356"/>
    </source>
</evidence>
<dbReference type="SMART" id="SM00347">
    <property type="entry name" value="HTH_MARR"/>
    <property type="match status" value="1"/>
</dbReference>
<dbReference type="Gene3D" id="1.10.10.10">
    <property type="entry name" value="Winged helix-like DNA-binding domain superfamily/Winged helix DNA-binding domain"/>
    <property type="match status" value="1"/>
</dbReference>
<keyword evidence="2" id="KW-0238">DNA-binding</keyword>
<dbReference type="Pfam" id="PF12802">
    <property type="entry name" value="MarR_2"/>
    <property type="match status" value="1"/>
</dbReference>
<evidence type="ECO:0000313" key="2">
    <source>
        <dbReference type="EMBL" id="MDP9843880.1"/>
    </source>
</evidence>
<dbReference type="GO" id="GO:0003677">
    <property type="term" value="F:DNA binding"/>
    <property type="evidence" value="ECO:0007669"/>
    <property type="project" value="UniProtKB-KW"/>
</dbReference>
<protein>
    <submittedName>
        <fullName evidence="2">DNA-binding MarR family transcriptional regulator</fullName>
    </submittedName>
</protein>
<dbReference type="PANTHER" id="PTHR33164:SF43">
    <property type="entry name" value="HTH-TYPE TRANSCRIPTIONAL REPRESSOR YETL"/>
    <property type="match status" value="1"/>
</dbReference>
<accession>A0ABT9QAS8</accession>
<dbReference type="Proteomes" id="UP001225356">
    <property type="component" value="Unassembled WGS sequence"/>
</dbReference>
<dbReference type="InterPro" id="IPR039422">
    <property type="entry name" value="MarR/SlyA-like"/>
</dbReference>
<comment type="caution">
    <text evidence="2">The sequence shown here is derived from an EMBL/GenBank/DDBJ whole genome shotgun (WGS) entry which is preliminary data.</text>
</comment>
<dbReference type="PANTHER" id="PTHR33164">
    <property type="entry name" value="TRANSCRIPTIONAL REGULATOR, MARR FAMILY"/>
    <property type="match status" value="1"/>
</dbReference>
<dbReference type="InterPro" id="IPR036388">
    <property type="entry name" value="WH-like_DNA-bd_sf"/>
</dbReference>
<sequence>MTEDPADALPAGEQAAGANLGWSLGMVLRAWQEEVGDVLHGMPGSSRGYHVLSAVAHGGPQRQKALAERLAIDRTVLVYLIDDLVEAGLVERRLDPQDRRARRIVATERGRRVLAEAETRVSAAEERILDGISPADQAAFHRIATRAATKIRETSPGTDPCVAARSVLDTPA</sequence>
<dbReference type="InterPro" id="IPR036390">
    <property type="entry name" value="WH_DNA-bd_sf"/>
</dbReference>
<dbReference type="RefSeq" id="WP_307558321.1">
    <property type="nucleotide sequence ID" value="NZ_JAUSQU010000001.1"/>
</dbReference>
<reference evidence="2 3" key="1">
    <citation type="submission" date="2023-07" db="EMBL/GenBank/DDBJ databases">
        <title>Sequencing the genomes of 1000 actinobacteria strains.</title>
        <authorList>
            <person name="Klenk H.-P."/>
        </authorList>
    </citation>
    <scope>NUCLEOTIDE SEQUENCE [LARGE SCALE GENOMIC DNA]</scope>
    <source>
        <strain evidence="2 3">DSM 46740</strain>
    </source>
</reference>
<dbReference type="EMBL" id="JAUSQU010000001">
    <property type="protein sequence ID" value="MDP9843880.1"/>
    <property type="molecule type" value="Genomic_DNA"/>
</dbReference>
<organism evidence="2 3">
    <name type="scientific">Streptosporangium lutulentum</name>
    <dbReference type="NCBI Taxonomy" id="1461250"/>
    <lineage>
        <taxon>Bacteria</taxon>
        <taxon>Bacillati</taxon>
        <taxon>Actinomycetota</taxon>
        <taxon>Actinomycetes</taxon>
        <taxon>Streptosporangiales</taxon>
        <taxon>Streptosporangiaceae</taxon>
        <taxon>Streptosporangium</taxon>
    </lineage>
</organism>
<keyword evidence="3" id="KW-1185">Reference proteome</keyword>
<dbReference type="PRINTS" id="PR00598">
    <property type="entry name" value="HTHMARR"/>
</dbReference>
<name>A0ABT9QAS8_9ACTN</name>
<feature type="domain" description="HTH marR-type" evidence="1">
    <location>
        <begin position="17"/>
        <end position="149"/>
    </location>
</feature>
<dbReference type="InterPro" id="IPR000835">
    <property type="entry name" value="HTH_MarR-typ"/>
</dbReference>
<gene>
    <name evidence="2" type="ORF">J2853_003091</name>
</gene>
<evidence type="ECO:0000259" key="1">
    <source>
        <dbReference type="PROSITE" id="PS50995"/>
    </source>
</evidence>
<dbReference type="SUPFAM" id="SSF46785">
    <property type="entry name" value="Winged helix' DNA-binding domain"/>
    <property type="match status" value="1"/>
</dbReference>
<dbReference type="PROSITE" id="PS50995">
    <property type="entry name" value="HTH_MARR_2"/>
    <property type="match status" value="1"/>
</dbReference>
<proteinExistence type="predicted"/>